<evidence type="ECO:0000313" key="1">
    <source>
        <dbReference type="EMBL" id="KAF4472295.1"/>
    </source>
</evidence>
<dbReference type="Proteomes" id="UP000554235">
    <property type="component" value="Unassembled WGS sequence"/>
</dbReference>
<gene>
    <name evidence="1" type="ORF">FALBO_799</name>
</gene>
<evidence type="ECO:0000313" key="2">
    <source>
        <dbReference type="Proteomes" id="UP000554235"/>
    </source>
</evidence>
<reference evidence="1 2" key="1">
    <citation type="submission" date="2020-01" db="EMBL/GenBank/DDBJ databases">
        <title>Identification and distribution of gene clusters putatively required for synthesis of sphingolipid metabolism inhibitors in phylogenetically diverse species of the filamentous fungus Fusarium.</title>
        <authorList>
            <person name="Kim H.-S."/>
            <person name="Busman M."/>
            <person name="Brown D.W."/>
            <person name="Divon H."/>
            <person name="Uhlig S."/>
            <person name="Proctor R.H."/>
        </authorList>
    </citation>
    <scope>NUCLEOTIDE SEQUENCE [LARGE SCALE GENOMIC DNA]</scope>
    <source>
        <strain evidence="1 2">NRRL 20459</strain>
    </source>
</reference>
<dbReference type="AlphaFoldDB" id="A0A8H4LN30"/>
<dbReference type="InterPro" id="IPR011050">
    <property type="entry name" value="Pectin_lyase_fold/virulence"/>
</dbReference>
<dbReference type="EMBL" id="JAADYS010000095">
    <property type="protein sequence ID" value="KAF4472295.1"/>
    <property type="molecule type" value="Genomic_DNA"/>
</dbReference>
<keyword evidence="2" id="KW-1185">Reference proteome</keyword>
<organism evidence="1 2">
    <name type="scientific">Fusarium albosuccineum</name>
    <dbReference type="NCBI Taxonomy" id="1237068"/>
    <lineage>
        <taxon>Eukaryota</taxon>
        <taxon>Fungi</taxon>
        <taxon>Dikarya</taxon>
        <taxon>Ascomycota</taxon>
        <taxon>Pezizomycotina</taxon>
        <taxon>Sordariomycetes</taxon>
        <taxon>Hypocreomycetidae</taxon>
        <taxon>Hypocreales</taxon>
        <taxon>Nectriaceae</taxon>
        <taxon>Fusarium</taxon>
        <taxon>Fusarium decemcellulare species complex</taxon>
    </lineage>
</organism>
<dbReference type="SUPFAM" id="SSF51126">
    <property type="entry name" value="Pectin lyase-like"/>
    <property type="match status" value="1"/>
</dbReference>
<comment type="caution">
    <text evidence="1">The sequence shown here is derived from an EMBL/GenBank/DDBJ whole genome shotgun (WGS) entry which is preliminary data.</text>
</comment>
<proteinExistence type="predicted"/>
<dbReference type="Gene3D" id="2.160.20.10">
    <property type="entry name" value="Single-stranded right-handed beta-helix, Pectin lyase-like"/>
    <property type="match status" value="1"/>
</dbReference>
<evidence type="ECO:0008006" key="3">
    <source>
        <dbReference type="Google" id="ProtNLM"/>
    </source>
</evidence>
<accession>A0A8H4LN30</accession>
<protein>
    <recommendedName>
        <fullName evidence="3">Pectate lyase superfamily protein domain-containing protein</fullName>
    </recommendedName>
</protein>
<name>A0A8H4LN30_9HYPO</name>
<sequence length="559" mass="60041">MNVPAKEADSRVASIQSIRSPTIASEKHINRAGQRPQDYFFSNQAIQTHQTTPTITLSKLVSMTLTLAAVFWLAIQAAQVGALAIRDPVVNWASLASSRGDHLPDFSYCGYDNSDSAIPTIGTADIVLTAPTKPTDDIAPALQQAINTVWGNGGGVVRIPAGKFYMLAGIQLYSNVIVTGTGNRGTTLVLKRKPTKPVFTLGRFGIAPKADFGYRSRITNTYVAVGAETVTVKDASGFVVGQNVYIARAVTDAWVRANGMADLASNGSPVEWISTGTQIMAPNVIKTISGNTITFKVPITDNLSSTYMRAEVRAYTPPQPTSEMGIANLNIETGGDTCSGTRLDYTTCNYAAVRFASWTVDSWASGLNLTGFNKFFEVQRDASKITIQDNIMNRDKDITGDTLPSDIMLRGHQVLIQDNTQVGLDSARSYSVSTDGFTPGPNTITRYTTESGDQQLAPYTRWSWGMLVEGSSAPTKLGNRGTTGQGWAMNAGVGWNLRTDVEFQSPPLGINWCIGCGNPGDSNGNATLIQSGNQVKPKSLFAAQLKARGVTWYDRGADN</sequence>
<dbReference type="InterPro" id="IPR012334">
    <property type="entry name" value="Pectin_lyas_fold"/>
</dbReference>
<dbReference type="OrthoDB" id="509690at2759"/>